<reference evidence="4 5" key="1">
    <citation type="journal article" date="2023" name="Hortic Res">
        <title>The complete reference genome for grapevine (Vitis vinifera L.) genetics and breeding.</title>
        <authorList>
            <person name="Shi X."/>
            <person name="Cao S."/>
            <person name="Wang X."/>
            <person name="Huang S."/>
            <person name="Wang Y."/>
            <person name="Liu Z."/>
            <person name="Liu W."/>
            <person name="Leng X."/>
            <person name="Peng Y."/>
            <person name="Wang N."/>
            <person name="Wang Y."/>
            <person name="Ma Z."/>
            <person name="Xu X."/>
            <person name="Zhang F."/>
            <person name="Xue H."/>
            <person name="Zhong H."/>
            <person name="Wang Y."/>
            <person name="Zhang K."/>
            <person name="Velt A."/>
            <person name="Avia K."/>
            <person name="Holtgrawe D."/>
            <person name="Grimplet J."/>
            <person name="Matus J.T."/>
            <person name="Ware D."/>
            <person name="Wu X."/>
            <person name="Wang H."/>
            <person name="Liu C."/>
            <person name="Fang Y."/>
            <person name="Rustenholz C."/>
            <person name="Cheng Z."/>
            <person name="Xiao H."/>
            <person name="Zhou Y."/>
        </authorList>
    </citation>
    <scope>NUCLEOTIDE SEQUENCE [LARGE SCALE GENOMIC DNA]</scope>
    <source>
        <strain evidence="5">cv. Pinot noir / PN40024</strain>
        <tissue evidence="4">Leaf</tissue>
    </source>
</reference>
<organism evidence="4 5">
    <name type="scientific">Vitis vinifera</name>
    <name type="common">Grape</name>
    <dbReference type="NCBI Taxonomy" id="29760"/>
    <lineage>
        <taxon>Eukaryota</taxon>
        <taxon>Viridiplantae</taxon>
        <taxon>Streptophyta</taxon>
        <taxon>Embryophyta</taxon>
        <taxon>Tracheophyta</taxon>
        <taxon>Spermatophyta</taxon>
        <taxon>Magnoliopsida</taxon>
        <taxon>eudicotyledons</taxon>
        <taxon>Gunneridae</taxon>
        <taxon>Pentapetalae</taxon>
        <taxon>rosids</taxon>
        <taxon>Vitales</taxon>
        <taxon>Vitaceae</taxon>
        <taxon>Viteae</taxon>
        <taxon>Vitis</taxon>
    </lineage>
</organism>
<sequence length="104" mass="11539">MCTVHSFPQNIDHCLTWAQSEFEGLLEKTPTKANTFLSNPTKYASSMTNVKFRQHSSTSSDNFHSTNDLKVACFDFLTSFPVTTMHAPLLALSSSSFKPSSSQL</sequence>
<dbReference type="InterPro" id="IPR019572">
    <property type="entry name" value="UBA_E1_SCCH"/>
</dbReference>
<evidence type="ECO:0000313" key="5">
    <source>
        <dbReference type="Proteomes" id="UP001227230"/>
    </source>
</evidence>
<protein>
    <recommendedName>
        <fullName evidence="3">Ubiquitin-activating enzyme SCCH domain-containing protein</fullName>
    </recommendedName>
</protein>
<dbReference type="InterPro" id="IPR042063">
    <property type="entry name" value="Ubi_acti_E1_SCCH"/>
</dbReference>
<dbReference type="Proteomes" id="UP001227230">
    <property type="component" value="Chromosome 19"/>
</dbReference>
<dbReference type="EMBL" id="CP126666">
    <property type="protein sequence ID" value="WKA13402.1"/>
    <property type="molecule type" value="Genomic_DNA"/>
</dbReference>
<accession>A0ABY9E0X9</accession>
<keyword evidence="5" id="KW-1185">Reference proteome</keyword>
<comment type="similarity">
    <text evidence="2">Belongs to the ubiquitin-activating E1 family.</text>
</comment>
<evidence type="ECO:0000313" key="4">
    <source>
        <dbReference type="EMBL" id="WKA13402.1"/>
    </source>
</evidence>
<name>A0ABY9E0X9_VITVI</name>
<dbReference type="InterPro" id="IPR035985">
    <property type="entry name" value="Ubiquitin-activating_enz"/>
</dbReference>
<evidence type="ECO:0000259" key="3">
    <source>
        <dbReference type="Pfam" id="PF10585"/>
    </source>
</evidence>
<proteinExistence type="inferred from homology"/>
<comment type="pathway">
    <text evidence="1">Protein modification; protein ubiquitination.</text>
</comment>
<evidence type="ECO:0000256" key="1">
    <source>
        <dbReference type="ARBA" id="ARBA00004906"/>
    </source>
</evidence>
<evidence type="ECO:0000256" key="2">
    <source>
        <dbReference type="ARBA" id="ARBA00005673"/>
    </source>
</evidence>
<dbReference type="SUPFAM" id="SSF69572">
    <property type="entry name" value="Activating enzymes of the ubiquitin-like proteins"/>
    <property type="match status" value="1"/>
</dbReference>
<feature type="domain" description="Ubiquitin-activating enzyme SCCH" evidence="3">
    <location>
        <begin position="8"/>
        <end position="57"/>
    </location>
</feature>
<gene>
    <name evidence="4" type="ORF">VitviT2T_030704</name>
</gene>
<dbReference type="Pfam" id="PF10585">
    <property type="entry name" value="UBA_E1_SCCH"/>
    <property type="match status" value="1"/>
</dbReference>
<dbReference type="Gene3D" id="1.10.10.2660">
    <property type="entry name" value="Ubiquitin-activating enzyme E1, SCCH domain"/>
    <property type="match status" value="1"/>
</dbReference>